<comment type="subcellular location">
    <subcellularLocation>
        <location evidence="1">Nucleus</location>
    </subcellularLocation>
</comment>
<evidence type="ECO:0000256" key="6">
    <source>
        <dbReference type="SAM" id="MobiDB-lite"/>
    </source>
</evidence>
<keyword evidence="2" id="KW-0479">Metal-binding</keyword>
<keyword evidence="9" id="KW-0808">Transferase</keyword>
<evidence type="ECO:0000313" key="9">
    <source>
        <dbReference type="EMBL" id="OAQ75338.1"/>
    </source>
</evidence>
<dbReference type="GO" id="GO:0005634">
    <property type="term" value="C:nucleus"/>
    <property type="evidence" value="ECO:0007669"/>
    <property type="project" value="UniProtKB-SubCell"/>
</dbReference>
<dbReference type="EMBL" id="LSBH01000008">
    <property type="protein sequence ID" value="OAQ75338.1"/>
    <property type="molecule type" value="Genomic_DNA"/>
</dbReference>
<sequence length="879" mass="96023">MASKHPLRRSCAFCRARKIKCSNETICEACRRQGADCIYDFEPPRPKARTISQDGSRSDLTGSTGSTGINRQRSSTTGSPAGSPVGTVPEETTPVEDGDNVARALEQKFYENFSTDVGPRSNPWQERISAYHRSIQHSARGRNESLSAKFNPKNVKYTGILSLLTHDLVGLVTEQFGSLGCHHVEDGGARFFLSGLIGDETQTMFDNVPLGGNPLSEYGQRQQTQLIDVWFSVHPLSFLVSKTLLLRELRDGTHDEILLATMLADANFSIGDEVAVARGHVLLRWATAQLRTRSLRSNQPSPTSGVAADPSRMYSGISTRIFSGISTAQALMLLGWNALCSFQIRRATCYIGLAGRIATEIKEQISSTAAPLTSSRINGIDVFDVEKEIVAYLYWTTYSLSLWAFIQMGNGHFPALLPTSLTSIFLPVTEASSAIIQLDLVSENFSTLQKQKAVIREMWPLAHIVSVIAYIFALYPQDSDNTESPATRFWQEAPLLALQRIQQGKPTQDIACVCREINRVLMESIHILNRQVTEVSSRSLVLLVYHTMAIHFLFPIIPQGSVDEPMTPEVLERFLGSAQEILQIFSLVSDQPQDLFSITPSLRSSFPDVFCLAMDTCARAMTLIDKKKRTGGLLVDLPTMHAYDGRLQLLATRLYATCQNDFLNQGRSLRQVRKHLRSCVRIYGGGGSRSGSSSSSSGSSGVPSPMHHHSPPPMMQASSSSDSDAMSTATTAVLGSSASSFVSPMDTTVPPALQSSLPSSESSGRSSGSTNPFSPIDEMHKPEWHSADELFHTVLDPSALGNGAGDHLSVSDLVDMQNAWYPQVPNVMDFDIAGSMAGVQWDWPEVGGGVDATTTTAAAASDMESVLYYFENGHNKRPC</sequence>
<gene>
    <name evidence="10" type="ORF">PCL_06447</name>
    <name evidence="8" type="ORF">Purlil1_3924</name>
    <name evidence="9" type="ORF">VFPBJ_09313</name>
</gene>
<keyword evidence="4" id="KW-0804">Transcription</keyword>
<dbReference type="Gene3D" id="4.10.240.10">
    <property type="entry name" value="Zn(2)-C6 fungal-type DNA-binding domain"/>
    <property type="match status" value="1"/>
</dbReference>
<dbReference type="PROSITE" id="PS50048">
    <property type="entry name" value="ZN2_CY6_FUNGAL_2"/>
    <property type="match status" value="1"/>
</dbReference>
<evidence type="ECO:0000313" key="13">
    <source>
        <dbReference type="Proteomes" id="UP001287286"/>
    </source>
</evidence>
<dbReference type="CDD" id="cd12148">
    <property type="entry name" value="fungal_TF_MHR"/>
    <property type="match status" value="1"/>
</dbReference>
<reference evidence="10" key="1">
    <citation type="submission" date="2015-05" db="EMBL/GenBank/DDBJ databases">
        <authorList>
            <person name="Wang D.B."/>
            <person name="Wang M."/>
        </authorList>
    </citation>
    <scope>NUCLEOTIDE SEQUENCE</scope>
    <source>
        <strain evidence="10">36-1</strain>
    </source>
</reference>
<feature type="region of interest" description="Disordered" evidence="6">
    <location>
        <begin position="745"/>
        <end position="780"/>
    </location>
</feature>
<proteinExistence type="predicted"/>
<feature type="domain" description="Zn(2)-C6 fungal-type" evidence="7">
    <location>
        <begin position="10"/>
        <end position="39"/>
    </location>
</feature>
<dbReference type="AlphaFoldDB" id="A0A179GCT0"/>
<feature type="compositionally biased region" description="Polar residues" evidence="6">
    <location>
        <begin position="50"/>
        <end position="80"/>
    </location>
</feature>
<keyword evidence="9" id="KW-0418">Kinase</keyword>
<evidence type="ECO:0000256" key="5">
    <source>
        <dbReference type="ARBA" id="ARBA00023242"/>
    </source>
</evidence>
<reference evidence="8 13" key="5">
    <citation type="journal article" date="2024" name="Microbiol. Resour. Announc.">
        <title>Genome annotations for the ascomycete fungi Trichoderma harzianum, Trichoderma aggressivum, and Purpureocillium lilacinum.</title>
        <authorList>
            <person name="Beijen E.P.W."/>
            <person name="Ohm R.A."/>
        </authorList>
    </citation>
    <scope>NUCLEOTIDE SEQUENCE [LARGE SCALE GENOMIC DNA]</scope>
    <source>
        <strain evidence="8 13">CBS 150709</strain>
    </source>
</reference>
<reference evidence="8" key="4">
    <citation type="submission" date="2023-11" db="EMBL/GenBank/DDBJ databases">
        <authorList>
            <person name="Beijen E."/>
            <person name="Ohm R.A."/>
        </authorList>
    </citation>
    <scope>NUCLEOTIDE SEQUENCE</scope>
    <source>
        <strain evidence="8">CBS 150709</strain>
    </source>
</reference>
<dbReference type="InterPro" id="IPR050815">
    <property type="entry name" value="TF_fung"/>
</dbReference>
<dbReference type="Pfam" id="PF00172">
    <property type="entry name" value="Zn_clus"/>
    <property type="match status" value="1"/>
</dbReference>
<evidence type="ECO:0000256" key="1">
    <source>
        <dbReference type="ARBA" id="ARBA00004123"/>
    </source>
</evidence>
<reference evidence="9 11" key="3">
    <citation type="submission" date="2016-01" db="EMBL/GenBank/DDBJ databases">
        <title>Biosynthesis of antibiotic leucinostatins and their inhibition on Phytophthora in bio-control Purpureocillium lilacinum.</title>
        <authorList>
            <person name="Wang G."/>
            <person name="Liu Z."/>
            <person name="Lin R."/>
            <person name="Li E."/>
            <person name="Mao Z."/>
            <person name="Ling J."/>
            <person name="Yin W."/>
            <person name="Xie B."/>
        </authorList>
    </citation>
    <scope>NUCLEOTIDE SEQUENCE [LARGE SCALE GENOMIC DNA]</scope>
    <source>
        <strain evidence="9">PLBJ-1</strain>
    </source>
</reference>
<evidence type="ECO:0000259" key="7">
    <source>
        <dbReference type="PROSITE" id="PS50048"/>
    </source>
</evidence>
<dbReference type="InterPro" id="IPR001138">
    <property type="entry name" value="Zn2Cys6_DnaBD"/>
</dbReference>
<feature type="region of interest" description="Disordered" evidence="6">
    <location>
        <begin position="686"/>
        <end position="730"/>
    </location>
</feature>
<dbReference type="GO" id="GO:0016301">
    <property type="term" value="F:kinase activity"/>
    <property type="evidence" value="ECO:0007669"/>
    <property type="project" value="UniProtKB-KW"/>
</dbReference>
<dbReference type="GO" id="GO:0000981">
    <property type="term" value="F:DNA-binding transcription factor activity, RNA polymerase II-specific"/>
    <property type="evidence" value="ECO:0007669"/>
    <property type="project" value="InterPro"/>
</dbReference>
<keyword evidence="3" id="KW-0805">Transcription regulation</keyword>
<reference evidence="10 12" key="2">
    <citation type="journal article" date="2016" name="Front. Microbiol.">
        <title>Genome and transcriptome sequences reveal the specific parasitism of the nematophagous Purpureocillium lilacinum 36-1.</title>
        <authorList>
            <person name="Xie J."/>
            <person name="Li S."/>
            <person name="Mo C."/>
            <person name="Xiao X."/>
            <person name="Peng D."/>
            <person name="Wang G."/>
            <person name="Xiao Y."/>
        </authorList>
    </citation>
    <scope>NUCLEOTIDE SEQUENCE [LARGE SCALE GENOMIC DNA]</scope>
    <source>
        <strain evidence="10 12">36-1</strain>
    </source>
</reference>
<evidence type="ECO:0000313" key="12">
    <source>
        <dbReference type="Proteomes" id="UP000245956"/>
    </source>
</evidence>
<protein>
    <submittedName>
        <fullName evidence="9">Protein kinase subdomain-containing protein</fullName>
    </submittedName>
    <submittedName>
        <fullName evidence="8">Transcriptional regulator family: Fungal Specific TF</fullName>
    </submittedName>
</protein>
<dbReference type="Proteomes" id="UP000078240">
    <property type="component" value="Unassembled WGS sequence"/>
</dbReference>
<keyword evidence="13" id="KW-1185">Reference proteome</keyword>
<feature type="region of interest" description="Disordered" evidence="6">
    <location>
        <begin position="41"/>
        <end position="97"/>
    </location>
</feature>
<dbReference type="GO" id="GO:0008270">
    <property type="term" value="F:zinc ion binding"/>
    <property type="evidence" value="ECO:0007669"/>
    <property type="project" value="InterPro"/>
</dbReference>
<dbReference type="SMART" id="SM00066">
    <property type="entry name" value="GAL4"/>
    <property type="match status" value="1"/>
</dbReference>
<evidence type="ECO:0000256" key="3">
    <source>
        <dbReference type="ARBA" id="ARBA00023015"/>
    </source>
</evidence>
<dbReference type="OrthoDB" id="5069333at2759"/>
<dbReference type="Proteomes" id="UP000245956">
    <property type="component" value="Unassembled WGS sequence"/>
</dbReference>
<evidence type="ECO:0000313" key="10">
    <source>
        <dbReference type="EMBL" id="PWI75789.1"/>
    </source>
</evidence>
<dbReference type="PROSITE" id="PS00463">
    <property type="entry name" value="ZN2_CY6_FUNGAL_1"/>
    <property type="match status" value="1"/>
</dbReference>
<keyword evidence="5" id="KW-0539">Nucleus</keyword>
<dbReference type="PANTHER" id="PTHR47338">
    <property type="entry name" value="ZN(II)2CYS6 TRANSCRIPTION FACTOR (EUROFUNG)-RELATED"/>
    <property type="match status" value="1"/>
</dbReference>
<comment type="caution">
    <text evidence="9">The sequence shown here is derived from an EMBL/GenBank/DDBJ whole genome shotgun (WGS) entry which is preliminary data.</text>
</comment>
<name>A0A179GCT0_PURLI</name>
<dbReference type="Proteomes" id="UP001287286">
    <property type="component" value="Unassembled WGS sequence"/>
</dbReference>
<organism evidence="9 11">
    <name type="scientific">Purpureocillium lilacinum</name>
    <name type="common">Paecilomyces lilacinus</name>
    <dbReference type="NCBI Taxonomy" id="33203"/>
    <lineage>
        <taxon>Eukaryota</taxon>
        <taxon>Fungi</taxon>
        <taxon>Dikarya</taxon>
        <taxon>Ascomycota</taxon>
        <taxon>Pezizomycotina</taxon>
        <taxon>Sordariomycetes</taxon>
        <taxon>Hypocreomycetidae</taxon>
        <taxon>Hypocreales</taxon>
        <taxon>Ophiocordycipitaceae</taxon>
        <taxon>Purpureocillium</taxon>
    </lineage>
</organism>
<feature type="compositionally biased region" description="Low complexity" evidence="6">
    <location>
        <begin position="690"/>
        <end position="705"/>
    </location>
</feature>
<dbReference type="EMBL" id="LCWV01000002">
    <property type="protein sequence ID" value="PWI75789.1"/>
    <property type="molecule type" value="Genomic_DNA"/>
</dbReference>
<evidence type="ECO:0000313" key="8">
    <source>
        <dbReference type="EMBL" id="KAK4091494.1"/>
    </source>
</evidence>
<dbReference type="EMBL" id="JAWRVI010000011">
    <property type="protein sequence ID" value="KAK4091494.1"/>
    <property type="molecule type" value="Genomic_DNA"/>
</dbReference>
<accession>A0A179GCT0</accession>
<evidence type="ECO:0000256" key="2">
    <source>
        <dbReference type="ARBA" id="ARBA00022723"/>
    </source>
</evidence>
<evidence type="ECO:0000313" key="11">
    <source>
        <dbReference type="Proteomes" id="UP000078240"/>
    </source>
</evidence>
<evidence type="ECO:0000256" key="4">
    <source>
        <dbReference type="ARBA" id="ARBA00023163"/>
    </source>
</evidence>
<dbReference type="InterPro" id="IPR036864">
    <property type="entry name" value="Zn2-C6_fun-type_DNA-bd_sf"/>
</dbReference>
<dbReference type="PANTHER" id="PTHR47338:SF5">
    <property type="entry name" value="ZN(II)2CYS6 TRANSCRIPTION FACTOR (EUROFUNG)"/>
    <property type="match status" value="1"/>
</dbReference>
<dbReference type="CDD" id="cd00067">
    <property type="entry name" value="GAL4"/>
    <property type="match status" value="1"/>
</dbReference>
<dbReference type="SUPFAM" id="SSF57701">
    <property type="entry name" value="Zn2/Cys6 DNA-binding domain"/>
    <property type="match status" value="1"/>
</dbReference>
<feature type="compositionally biased region" description="Low complexity" evidence="6">
    <location>
        <begin position="755"/>
        <end position="769"/>
    </location>
</feature>